<accession>A0A0D7BB46</accession>
<dbReference type="InterPro" id="IPR036291">
    <property type="entry name" value="NAD(P)-bd_dom_sf"/>
</dbReference>
<dbReference type="AlphaFoldDB" id="A0A0D7BB46"/>
<dbReference type="PANTHER" id="PTHR43103:SF5">
    <property type="entry name" value="4-EPIMERASE, PUTATIVE (AFU_ORTHOLOGUE AFUA_7G00360)-RELATED"/>
    <property type="match status" value="1"/>
</dbReference>
<keyword evidence="6" id="KW-1185">Reference proteome</keyword>
<dbReference type="InterPro" id="IPR001509">
    <property type="entry name" value="Epimerase_deHydtase"/>
</dbReference>
<dbReference type="Pfam" id="PF01370">
    <property type="entry name" value="Epimerase"/>
    <property type="match status" value="1"/>
</dbReference>
<proteinExistence type="inferred from homology"/>
<dbReference type="GO" id="GO:0016491">
    <property type="term" value="F:oxidoreductase activity"/>
    <property type="evidence" value="ECO:0007669"/>
    <property type="project" value="UniProtKB-KW"/>
</dbReference>
<evidence type="ECO:0000256" key="2">
    <source>
        <dbReference type="ARBA" id="ARBA00023002"/>
    </source>
</evidence>
<organism evidence="5 6">
    <name type="scientific">Cylindrobasidium torrendii FP15055 ss-10</name>
    <dbReference type="NCBI Taxonomy" id="1314674"/>
    <lineage>
        <taxon>Eukaryota</taxon>
        <taxon>Fungi</taxon>
        <taxon>Dikarya</taxon>
        <taxon>Basidiomycota</taxon>
        <taxon>Agaricomycotina</taxon>
        <taxon>Agaricomycetes</taxon>
        <taxon>Agaricomycetidae</taxon>
        <taxon>Agaricales</taxon>
        <taxon>Marasmiineae</taxon>
        <taxon>Physalacriaceae</taxon>
        <taxon>Cylindrobasidium</taxon>
    </lineage>
</organism>
<keyword evidence="3" id="KW-0520">NAD</keyword>
<evidence type="ECO:0000256" key="3">
    <source>
        <dbReference type="ARBA" id="ARBA00023027"/>
    </source>
</evidence>
<dbReference type="SUPFAM" id="SSF51735">
    <property type="entry name" value="NAD(P)-binding Rossmann-fold domains"/>
    <property type="match status" value="1"/>
</dbReference>
<reference evidence="5 6" key="1">
    <citation type="journal article" date="2015" name="Fungal Genet. Biol.">
        <title>Evolution of novel wood decay mechanisms in Agaricales revealed by the genome sequences of Fistulina hepatica and Cylindrobasidium torrendii.</title>
        <authorList>
            <person name="Floudas D."/>
            <person name="Held B.W."/>
            <person name="Riley R."/>
            <person name="Nagy L.G."/>
            <person name="Koehler G."/>
            <person name="Ransdell A.S."/>
            <person name="Younus H."/>
            <person name="Chow J."/>
            <person name="Chiniquy J."/>
            <person name="Lipzen A."/>
            <person name="Tritt A."/>
            <person name="Sun H."/>
            <person name="Haridas S."/>
            <person name="LaButti K."/>
            <person name="Ohm R.A."/>
            <person name="Kues U."/>
            <person name="Blanchette R.A."/>
            <person name="Grigoriev I.V."/>
            <person name="Minto R.E."/>
            <person name="Hibbett D.S."/>
        </authorList>
    </citation>
    <scope>NUCLEOTIDE SEQUENCE [LARGE SCALE GENOMIC DNA]</scope>
    <source>
        <strain evidence="5 6">FP15055 ss-10</strain>
    </source>
</reference>
<protein>
    <submittedName>
        <fullName evidence="5">NAD(P)-binding protein</fullName>
    </submittedName>
</protein>
<dbReference type="Gene3D" id="3.40.50.720">
    <property type="entry name" value="NAD(P)-binding Rossmann-like Domain"/>
    <property type="match status" value="1"/>
</dbReference>
<evidence type="ECO:0000313" key="5">
    <source>
        <dbReference type="EMBL" id="KIY67470.1"/>
    </source>
</evidence>
<dbReference type="OrthoDB" id="202470at2759"/>
<sequence>MKIAITGCYGSVGRRVVRLALQRGHDVLGLDITEGNVTSDRGFTFRKIDLTNYDDVLDALAGQDAIVQLASLPNPTDYVVKTHNMHVTPCGLSNVVVTWNVLRAAAEHGIKRISMASSVNVVTLVYSQRPRLEYFPIDENHPCLPDEPYGLSKLIAELQADTIVRRWPDMRIASLRLSWSVPERSVAARGWSAEKAANDLWGYVCEDSGADAFLRALDDSVARFSGHEAFFIVAPEVSGDTDSAELKSQFWPDVPIRDGHEIRGKSGFFDCTKAREMLGWVHQDPFTG</sequence>
<evidence type="ECO:0000313" key="6">
    <source>
        <dbReference type="Proteomes" id="UP000054007"/>
    </source>
</evidence>
<evidence type="ECO:0000256" key="1">
    <source>
        <dbReference type="ARBA" id="ARBA00007637"/>
    </source>
</evidence>
<dbReference type="PANTHER" id="PTHR43103">
    <property type="entry name" value="NUCLEOSIDE-DIPHOSPHATE-SUGAR EPIMERASE"/>
    <property type="match status" value="1"/>
</dbReference>
<dbReference type="STRING" id="1314674.A0A0D7BB46"/>
<feature type="domain" description="NAD-dependent epimerase/dehydratase" evidence="4">
    <location>
        <begin position="3"/>
        <end position="178"/>
    </location>
</feature>
<name>A0A0D7BB46_9AGAR</name>
<dbReference type="Proteomes" id="UP000054007">
    <property type="component" value="Unassembled WGS sequence"/>
</dbReference>
<dbReference type="EMBL" id="KN880525">
    <property type="protein sequence ID" value="KIY67470.1"/>
    <property type="molecule type" value="Genomic_DNA"/>
</dbReference>
<gene>
    <name evidence="5" type="ORF">CYLTODRAFT_431331</name>
</gene>
<comment type="similarity">
    <text evidence="1">Belongs to the NAD(P)-dependent epimerase/dehydratase family.</text>
</comment>
<keyword evidence="2" id="KW-0560">Oxidoreductase</keyword>
<evidence type="ECO:0000259" key="4">
    <source>
        <dbReference type="Pfam" id="PF01370"/>
    </source>
</evidence>